<keyword evidence="6" id="KW-0828">Tyrosine catabolism</keyword>
<dbReference type="Proteomes" id="UP000027920">
    <property type="component" value="Unassembled WGS sequence"/>
</dbReference>
<proteinExistence type="inferred from homology"/>
<keyword evidence="8" id="KW-0560">Oxidoreductase</keyword>
<feature type="binding site" evidence="12">
    <location>
        <position position="303"/>
    </location>
    <ligand>
        <name>Fe cation</name>
        <dbReference type="ChEBI" id="CHEBI:24875"/>
    </ligand>
</feature>
<dbReference type="PANTHER" id="PTHR11959">
    <property type="entry name" value="4-HYDROXYPHENYLPYRUVATE DIOXYGENASE"/>
    <property type="match status" value="1"/>
</dbReference>
<keyword evidence="4 12" id="KW-0479">Metal-binding</keyword>
<dbReference type="CDD" id="cd07250">
    <property type="entry name" value="HPPD_C_like"/>
    <property type="match status" value="1"/>
</dbReference>
<evidence type="ECO:0000256" key="9">
    <source>
        <dbReference type="ARBA" id="ARBA00023004"/>
    </source>
</evidence>
<evidence type="ECO:0000313" key="14">
    <source>
        <dbReference type="EMBL" id="KEF59705.1"/>
    </source>
</evidence>
<dbReference type="GO" id="GO:0003868">
    <property type="term" value="F:4-hydroxyphenylpyruvate dioxygenase activity"/>
    <property type="evidence" value="ECO:0007669"/>
    <property type="project" value="InterPro"/>
</dbReference>
<dbReference type="Pfam" id="PF00903">
    <property type="entry name" value="Glyoxalase"/>
    <property type="match status" value="2"/>
</dbReference>
<dbReference type="VEuPathDB" id="FungiDB:A1O9_04551"/>
<evidence type="ECO:0000256" key="2">
    <source>
        <dbReference type="ARBA" id="ARBA00005877"/>
    </source>
</evidence>
<comment type="pathway">
    <text evidence="1">Amino-acid degradation; L-phenylalanine degradation; acetoacetate and fumarate from L-phenylalanine: step 3/6.</text>
</comment>
<feature type="domain" description="VOC" evidence="13">
    <location>
        <begin position="217"/>
        <end position="375"/>
    </location>
</feature>
<reference evidence="14 15" key="1">
    <citation type="submission" date="2013-03" db="EMBL/GenBank/DDBJ databases">
        <title>The Genome Sequence of Exophiala aquamarina CBS 119918.</title>
        <authorList>
            <consortium name="The Broad Institute Genomics Platform"/>
            <person name="Cuomo C."/>
            <person name="de Hoog S."/>
            <person name="Gorbushina A."/>
            <person name="Walker B."/>
            <person name="Young S.K."/>
            <person name="Zeng Q."/>
            <person name="Gargeya S."/>
            <person name="Fitzgerald M."/>
            <person name="Haas B."/>
            <person name="Abouelleil A."/>
            <person name="Allen A.W."/>
            <person name="Alvarado L."/>
            <person name="Arachchi H.M."/>
            <person name="Berlin A.M."/>
            <person name="Chapman S.B."/>
            <person name="Gainer-Dewar J."/>
            <person name="Goldberg J."/>
            <person name="Griggs A."/>
            <person name="Gujja S."/>
            <person name="Hansen M."/>
            <person name="Howarth C."/>
            <person name="Imamovic A."/>
            <person name="Ireland A."/>
            <person name="Larimer J."/>
            <person name="McCowan C."/>
            <person name="Murphy C."/>
            <person name="Pearson M."/>
            <person name="Poon T.W."/>
            <person name="Priest M."/>
            <person name="Roberts A."/>
            <person name="Saif S."/>
            <person name="Shea T."/>
            <person name="Sisk P."/>
            <person name="Sykes S."/>
            <person name="Wortman J."/>
            <person name="Nusbaum C."/>
            <person name="Birren B."/>
        </authorList>
    </citation>
    <scope>NUCLEOTIDE SEQUENCE [LARGE SCALE GENOMIC DNA]</scope>
    <source>
        <strain evidence="14 15">CBS 119918</strain>
    </source>
</reference>
<dbReference type="InterPro" id="IPR041736">
    <property type="entry name" value="4OHPhenylPyrv_dOase_N"/>
</dbReference>
<dbReference type="OrthoDB" id="414569at2759"/>
<dbReference type="GO" id="GO:0006559">
    <property type="term" value="P:L-phenylalanine catabolic process"/>
    <property type="evidence" value="ECO:0007669"/>
    <property type="project" value="UniProtKB-UniPathway"/>
</dbReference>
<evidence type="ECO:0000256" key="4">
    <source>
        <dbReference type="ARBA" id="ARBA00022723"/>
    </source>
</evidence>
<comment type="caution">
    <text evidence="14">The sequence shown here is derived from an EMBL/GenBank/DDBJ whole genome shotgun (WGS) entry which is preliminary data.</text>
</comment>
<feature type="domain" description="VOC" evidence="13">
    <location>
        <begin position="42"/>
        <end position="186"/>
    </location>
</feature>
<feature type="binding site" evidence="12">
    <location>
        <position position="220"/>
    </location>
    <ligand>
        <name>Fe cation</name>
        <dbReference type="ChEBI" id="CHEBI:24875"/>
    </ligand>
</feature>
<evidence type="ECO:0000313" key="15">
    <source>
        <dbReference type="Proteomes" id="UP000027920"/>
    </source>
</evidence>
<dbReference type="FunFam" id="3.10.180.10:FF:000020">
    <property type="entry name" value="4-hydroxyphenylpyruvate dioxygenase"/>
    <property type="match status" value="1"/>
</dbReference>
<feature type="binding site" evidence="12">
    <location>
        <position position="386"/>
    </location>
    <ligand>
        <name>Fe cation</name>
        <dbReference type="ChEBI" id="CHEBI:24875"/>
    </ligand>
</feature>
<dbReference type="GO" id="GO:0006572">
    <property type="term" value="P:L-tyrosine catabolic process"/>
    <property type="evidence" value="ECO:0007669"/>
    <property type="project" value="UniProtKB-KW"/>
</dbReference>
<dbReference type="CDD" id="cd08342">
    <property type="entry name" value="HPPD_N_like"/>
    <property type="match status" value="1"/>
</dbReference>
<dbReference type="SUPFAM" id="SSF54593">
    <property type="entry name" value="Glyoxalase/Bleomycin resistance protein/Dihydroxybiphenyl dioxygenase"/>
    <property type="match status" value="1"/>
</dbReference>
<dbReference type="UniPathway" id="UPA00139">
    <property type="reaction ID" value="UER00362"/>
</dbReference>
<dbReference type="EMBL" id="AMGV01000003">
    <property type="protein sequence ID" value="KEF59705.1"/>
    <property type="molecule type" value="Genomic_DNA"/>
</dbReference>
<dbReference type="STRING" id="1182545.A0A072PVW1"/>
<dbReference type="AlphaFoldDB" id="A0A072PVW1"/>
<dbReference type="GeneID" id="25279482"/>
<keyword evidence="14" id="KW-0670">Pyruvate</keyword>
<dbReference type="NCBIfam" id="TIGR01263">
    <property type="entry name" value="4HPPD"/>
    <property type="match status" value="1"/>
</dbReference>
<dbReference type="GO" id="GO:0046872">
    <property type="term" value="F:metal ion binding"/>
    <property type="evidence" value="ECO:0007669"/>
    <property type="project" value="UniProtKB-KW"/>
</dbReference>
<evidence type="ECO:0000256" key="7">
    <source>
        <dbReference type="ARBA" id="ARBA00022964"/>
    </source>
</evidence>
<evidence type="ECO:0000259" key="13">
    <source>
        <dbReference type="PROSITE" id="PS51819"/>
    </source>
</evidence>
<dbReference type="PIRSF" id="PIRSF009283">
    <property type="entry name" value="HPP_dOase"/>
    <property type="match status" value="1"/>
</dbReference>
<dbReference type="InterPro" id="IPR037523">
    <property type="entry name" value="VOC_core"/>
</dbReference>
<keyword evidence="15" id="KW-1185">Reference proteome</keyword>
<keyword evidence="5" id="KW-0677">Repeat</keyword>
<name>A0A072PVW1_9EURO</name>
<dbReference type="InterPro" id="IPR041735">
    <property type="entry name" value="4OHPhenylPyrv_dOase_C"/>
</dbReference>
<dbReference type="Gene3D" id="3.10.180.10">
    <property type="entry name" value="2,3-Dihydroxybiphenyl 1,2-Dioxygenase, domain 1"/>
    <property type="match status" value="2"/>
</dbReference>
<dbReference type="HOGENOM" id="CLU_034004_3_1_1"/>
<dbReference type="RefSeq" id="XP_013262295.1">
    <property type="nucleotide sequence ID" value="XM_013406841.1"/>
</dbReference>
<evidence type="ECO:0000256" key="1">
    <source>
        <dbReference type="ARBA" id="ARBA00005162"/>
    </source>
</evidence>
<evidence type="ECO:0000256" key="3">
    <source>
        <dbReference type="ARBA" id="ARBA00013222"/>
    </source>
</evidence>
<keyword evidence="9 12" id="KW-0408">Iron</keyword>
<comment type="cofactor">
    <cofactor evidence="12">
        <name>Fe cation</name>
        <dbReference type="ChEBI" id="CHEBI:24875"/>
    </cofactor>
    <text evidence="12">Binds 1 Fe cation per subunit.</text>
</comment>
<evidence type="ECO:0000256" key="8">
    <source>
        <dbReference type="ARBA" id="ARBA00023002"/>
    </source>
</evidence>
<evidence type="ECO:0000256" key="5">
    <source>
        <dbReference type="ARBA" id="ARBA00022737"/>
    </source>
</evidence>
<accession>A0A072PVW1</accession>
<comment type="similarity">
    <text evidence="2 11">Belongs to the 4HPPD family.</text>
</comment>
<keyword evidence="10" id="KW-0585">Phenylalanine catabolism</keyword>
<evidence type="ECO:0000256" key="10">
    <source>
        <dbReference type="ARBA" id="ARBA00023232"/>
    </source>
</evidence>
<keyword evidence="7 14" id="KW-0223">Dioxygenase</keyword>
<gene>
    <name evidence="14" type="ORF">A1O9_04551</name>
</gene>
<organism evidence="14 15">
    <name type="scientific">Exophiala aquamarina CBS 119918</name>
    <dbReference type="NCBI Taxonomy" id="1182545"/>
    <lineage>
        <taxon>Eukaryota</taxon>
        <taxon>Fungi</taxon>
        <taxon>Dikarya</taxon>
        <taxon>Ascomycota</taxon>
        <taxon>Pezizomycotina</taxon>
        <taxon>Eurotiomycetes</taxon>
        <taxon>Chaetothyriomycetidae</taxon>
        <taxon>Chaetothyriales</taxon>
        <taxon>Herpotrichiellaceae</taxon>
        <taxon>Exophiala</taxon>
    </lineage>
</organism>
<dbReference type="PANTHER" id="PTHR11959:SF1">
    <property type="entry name" value="4-HYDROXYPHENYLPYRUVATE DIOXYGENASE"/>
    <property type="match status" value="1"/>
</dbReference>
<dbReference type="PROSITE" id="PS51819">
    <property type="entry name" value="VOC"/>
    <property type="match status" value="2"/>
</dbReference>
<evidence type="ECO:0000256" key="12">
    <source>
        <dbReference type="PIRSR" id="PIRSR009283-1"/>
    </source>
</evidence>
<evidence type="ECO:0000256" key="6">
    <source>
        <dbReference type="ARBA" id="ARBA00022878"/>
    </source>
</evidence>
<protein>
    <recommendedName>
        <fullName evidence="3 11">4-hydroxyphenylpyruvate dioxygenase</fullName>
    </recommendedName>
</protein>
<dbReference type="InterPro" id="IPR029068">
    <property type="entry name" value="Glyas_Bleomycin-R_OHBP_Dase"/>
</dbReference>
<dbReference type="FunFam" id="3.10.180.10:FF:000001">
    <property type="entry name" value="4-hydroxyphenylpyruvate dioxygenase"/>
    <property type="match status" value="1"/>
</dbReference>
<dbReference type="InterPro" id="IPR005956">
    <property type="entry name" value="4OHPhenylPyrv_dOase"/>
</dbReference>
<dbReference type="InterPro" id="IPR004360">
    <property type="entry name" value="Glyas_Fos-R_dOase_dom"/>
</dbReference>
<evidence type="ECO:0000256" key="11">
    <source>
        <dbReference type="PIRNR" id="PIRNR009283"/>
    </source>
</evidence>
<sequence length="418" mass="46650">MAPIALDDVETPTVPLGKSAYQDVTQISQLPRDAHKVASYRGYDHVHWYVGNAKQAAAFYVSRMGFQRVAYRGLETGSRVIASHVVRNGDVTFVLTSPLQSPDSKAALSQEDRRLLKEIHDHLRTHGDAVVDVAFEVDDVGAVYDAAVAKGAVKVFGPTTTSDDYGTTTYAKLRTYGDTTHTLIARGQYSGAFLPGYRAVTEPERTAKYLPEVNLMAIDHCVGNQDWNEMEAACDYYEKTLGFHRFWSVDDKDICTDYSALKSVVMASPDEKIKMPINEPAKGIRKSQIEEYVDFYNGAGVQHIALRTDDIITAVTNLKERGIEFISVPDTYYESMTKRLQSAGMTLDEDFSALQKLGILIDFDEGGYLLQLFTKHLMDRPTVFIEIIQRNNFSGFGAGNFKALFEAIEREQMARGNL</sequence>